<dbReference type="RefSeq" id="WP_051250344.1">
    <property type="nucleotide sequence ID" value="NZ_JACCBS010000001.1"/>
</dbReference>
<accession>A0ABX2R6U1</accession>
<reference evidence="9 10" key="1">
    <citation type="submission" date="2020-07" db="EMBL/GenBank/DDBJ databases">
        <title>Genomic Encyclopedia of Type Strains, Phase III (KMG-III): the genomes of soil and plant-associated and newly described type strains.</title>
        <authorList>
            <person name="Whitman W."/>
        </authorList>
    </citation>
    <scope>NUCLEOTIDE SEQUENCE [LARGE SCALE GENOMIC DNA]</scope>
    <source>
        <strain evidence="9 10">DSM 11255</strain>
    </source>
</reference>
<dbReference type="Proteomes" id="UP000604066">
    <property type="component" value="Unassembled WGS sequence"/>
</dbReference>
<proteinExistence type="predicted"/>
<dbReference type="SUPFAM" id="SSF52172">
    <property type="entry name" value="CheY-like"/>
    <property type="match status" value="1"/>
</dbReference>
<comment type="function">
    <text evidence="2">May play the central regulatory role in sporulation. It may be an element of the effector pathway responsible for the activation of sporulation genes in response to nutritional stress. Spo0A may act in concert with spo0H (a sigma factor) to control the expression of some genes that are critical to the sporulation process.</text>
</comment>
<dbReference type="CDD" id="cd01949">
    <property type="entry name" value="GGDEF"/>
    <property type="match status" value="1"/>
</dbReference>
<evidence type="ECO:0000259" key="6">
    <source>
        <dbReference type="PROSITE" id="PS50112"/>
    </source>
</evidence>
<evidence type="ECO:0000313" key="10">
    <source>
        <dbReference type="Proteomes" id="UP000604066"/>
    </source>
</evidence>
<evidence type="ECO:0000256" key="1">
    <source>
        <dbReference type="ARBA" id="ARBA00018672"/>
    </source>
</evidence>
<dbReference type="Pfam" id="PF00072">
    <property type="entry name" value="Response_reg"/>
    <property type="match status" value="1"/>
</dbReference>
<dbReference type="InterPro" id="IPR050469">
    <property type="entry name" value="Diguanylate_Cyclase"/>
</dbReference>
<dbReference type="InterPro" id="IPR000700">
    <property type="entry name" value="PAS-assoc_C"/>
</dbReference>
<gene>
    <name evidence="9" type="ORF">HDG70_000496</name>
</gene>
<keyword evidence="10" id="KW-1185">Reference proteome</keyword>
<dbReference type="InterPro" id="IPR000014">
    <property type="entry name" value="PAS"/>
</dbReference>
<dbReference type="SUPFAM" id="SSF55785">
    <property type="entry name" value="PYP-like sensor domain (PAS domain)"/>
    <property type="match status" value="3"/>
</dbReference>
<dbReference type="PROSITE" id="PS50113">
    <property type="entry name" value="PAC"/>
    <property type="match status" value="1"/>
</dbReference>
<dbReference type="Gene3D" id="3.40.50.2300">
    <property type="match status" value="1"/>
</dbReference>
<dbReference type="InterPro" id="IPR043128">
    <property type="entry name" value="Rev_trsase/Diguanyl_cyclase"/>
</dbReference>
<dbReference type="Pfam" id="PF00990">
    <property type="entry name" value="GGDEF"/>
    <property type="match status" value="1"/>
</dbReference>
<dbReference type="SMART" id="SM00448">
    <property type="entry name" value="REC"/>
    <property type="match status" value="1"/>
</dbReference>
<dbReference type="NCBIfam" id="TIGR00229">
    <property type="entry name" value="sensory_box"/>
    <property type="match status" value="2"/>
</dbReference>
<feature type="domain" description="PAS" evidence="6">
    <location>
        <begin position="384"/>
        <end position="433"/>
    </location>
</feature>
<dbReference type="CDD" id="cd00130">
    <property type="entry name" value="PAS"/>
    <property type="match status" value="2"/>
</dbReference>
<dbReference type="EMBL" id="JACCBS010000001">
    <property type="protein sequence ID" value="NYE56790.1"/>
    <property type="molecule type" value="Genomic_DNA"/>
</dbReference>
<evidence type="ECO:0000256" key="3">
    <source>
        <dbReference type="PROSITE-ProRule" id="PRU00169"/>
    </source>
</evidence>
<comment type="caution">
    <text evidence="9">The sequence shown here is derived from an EMBL/GenBank/DDBJ whole genome shotgun (WGS) entry which is preliminary data.</text>
</comment>
<dbReference type="SMART" id="SM00091">
    <property type="entry name" value="PAS"/>
    <property type="match status" value="3"/>
</dbReference>
<feature type="domain" description="GGDEF" evidence="8">
    <location>
        <begin position="535"/>
        <end position="664"/>
    </location>
</feature>
<evidence type="ECO:0000313" key="9">
    <source>
        <dbReference type="EMBL" id="NYE56790.1"/>
    </source>
</evidence>
<dbReference type="NCBIfam" id="TIGR00254">
    <property type="entry name" value="GGDEF"/>
    <property type="match status" value="1"/>
</dbReference>
<organism evidence="9 10">
    <name type="scientific">Carboxydothermus ferrireducens DSM 11255</name>
    <dbReference type="NCBI Taxonomy" id="1119529"/>
    <lineage>
        <taxon>Bacteria</taxon>
        <taxon>Bacillati</taxon>
        <taxon>Bacillota</taxon>
        <taxon>Clostridia</taxon>
        <taxon>Thermoanaerobacterales</taxon>
        <taxon>Thermoanaerobacteraceae</taxon>
        <taxon>Carboxydothermus</taxon>
    </lineage>
</organism>
<feature type="modified residue" description="4-aspartylphosphate" evidence="3">
    <location>
        <position position="55"/>
    </location>
</feature>
<evidence type="ECO:0000256" key="2">
    <source>
        <dbReference type="ARBA" id="ARBA00024867"/>
    </source>
</evidence>
<evidence type="ECO:0000259" key="8">
    <source>
        <dbReference type="PROSITE" id="PS50887"/>
    </source>
</evidence>
<feature type="coiled-coil region" evidence="4">
    <location>
        <begin position="237"/>
        <end position="264"/>
    </location>
</feature>
<dbReference type="SUPFAM" id="SSF55073">
    <property type="entry name" value="Nucleotide cyclase"/>
    <property type="match status" value="1"/>
</dbReference>
<dbReference type="SMART" id="SM00267">
    <property type="entry name" value="GGDEF"/>
    <property type="match status" value="1"/>
</dbReference>
<sequence>MKDKKILIVEDSKFQAKTIANILNKYGYTVEIALTGEAAVEKVSGGWYPDLILMDIELGEGMDGVQTALAIQQISELPVVFLTAHTEPAVVEKIRSVTAYGYVMKSATEQVLITIVEMALRLYEANIHANMYWQILEDSLNEIYIFNPETLRFHVVNRGARKNLGYTLEELNTMTPLDLKPEFDLKSFRALLEPLLSGKEEQIVFYTVHRRKDGSLYPVEVHLQLFDYRGEKLCLALVIDLTERKALEEENRRKEEQLRLMLEALPNPTYLINRERQIIALNQVAKERGAVVGDYCWHSIHHLKTISPVERQFFENTGKPLPGTKCYFCRTDEALNRKQKENCEVNLDGLFWNIWWVPIDENTYLHYIIDVTKYKKMEEEIREQEEFLRLILDSMPAGVMVVDAKTFRIENVNLEAAAMIGASPEEIIGKSCFEIFPESKGLCPITAVGQEMDWAERILHRVDGSQLPVLKIVKRLKTKSGEKLIETFIDLTERKKLEEQLYRLSITDYLTQAYNRRYFTEMLEREIERAKRTKMPFALIMLDIDHFKNVNDRFGHAAGDLVLKTLANLIKNRIRQTDCLARWGGEEFVILLPDTPVEKAAGLVEELREQLSMLEIPGVGRVTASFGVTGYCPGDTLDTLLMRADQMLYAAKASGRNCVRFSEKCPES</sequence>
<evidence type="ECO:0000259" key="7">
    <source>
        <dbReference type="PROSITE" id="PS50113"/>
    </source>
</evidence>
<dbReference type="InterPro" id="IPR035965">
    <property type="entry name" value="PAS-like_dom_sf"/>
</dbReference>
<dbReference type="Gene3D" id="3.30.450.20">
    <property type="entry name" value="PAS domain"/>
    <property type="match status" value="3"/>
</dbReference>
<dbReference type="CDD" id="cd17534">
    <property type="entry name" value="REC_DC-like"/>
    <property type="match status" value="1"/>
</dbReference>
<dbReference type="Gene3D" id="3.30.70.270">
    <property type="match status" value="1"/>
</dbReference>
<evidence type="ECO:0000256" key="4">
    <source>
        <dbReference type="SAM" id="Coils"/>
    </source>
</evidence>
<dbReference type="InterPro" id="IPR001789">
    <property type="entry name" value="Sig_transdc_resp-reg_receiver"/>
</dbReference>
<name>A0ABX2R6U1_9THEO</name>
<feature type="domain" description="PAC" evidence="7">
    <location>
        <begin position="452"/>
        <end position="503"/>
    </location>
</feature>
<evidence type="ECO:0000259" key="5">
    <source>
        <dbReference type="PROSITE" id="PS50110"/>
    </source>
</evidence>
<keyword evidence="4" id="KW-0175">Coiled coil</keyword>
<keyword evidence="3" id="KW-0597">Phosphoprotein</keyword>
<dbReference type="PROSITE" id="PS50110">
    <property type="entry name" value="RESPONSE_REGULATORY"/>
    <property type="match status" value="1"/>
</dbReference>
<feature type="domain" description="Response regulatory" evidence="5">
    <location>
        <begin position="5"/>
        <end position="120"/>
    </location>
</feature>
<dbReference type="PROSITE" id="PS50887">
    <property type="entry name" value="GGDEF"/>
    <property type="match status" value="1"/>
</dbReference>
<dbReference type="InterPro" id="IPR011006">
    <property type="entry name" value="CheY-like_superfamily"/>
</dbReference>
<dbReference type="PANTHER" id="PTHR45138">
    <property type="entry name" value="REGULATORY COMPONENTS OF SENSORY TRANSDUCTION SYSTEM"/>
    <property type="match status" value="1"/>
</dbReference>
<dbReference type="InterPro" id="IPR029787">
    <property type="entry name" value="Nucleotide_cyclase"/>
</dbReference>
<dbReference type="PROSITE" id="PS50112">
    <property type="entry name" value="PAS"/>
    <property type="match status" value="1"/>
</dbReference>
<dbReference type="InterPro" id="IPR000160">
    <property type="entry name" value="GGDEF_dom"/>
</dbReference>
<dbReference type="PANTHER" id="PTHR45138:SF9">
    <property type="entry name" value="DIGUANYLATE CYCLASE DGCM-RELATED"/>
    <property type="match status" value="1"/>
</dbReference>
<dbReference type="Pfam" id="PF13426">
    <property type="entry name" value="PAS_9"/>
    <property type="match status" value="2"/>
</dbReference>
<protein>
    <recommendedName>
        <fullName evidence="1">Stage 0 sporulation protein A homolog</fullName>
    </recommendedName>
</protein>